<dbReference type="EMBL" id="ANNX02000046">
    <property type="protein sequence ID" value="KYC37613.1"/>
    <property type="molecule type" value="Genomic_DNA"/>
</dbReference>
<dbReference type="AlphaFoldDB" id="A0A139WYY5"/>
<organism evidence="1 2">
    <name type="scientific">Scytonema hofmannii PCC 7110</name>
    <dbReference type="NCBI Taxonomy" id="128403"/>
    <lineage>
        <taxon>Bacteria</taxon>
        <taxon>Bacillati</taxon>
        <taxon>Cyanobacteriota</taxon>
        <taxon>Cyanophyceae</taxon>
        <taxon>Nostocales</taxon>
        <taxon>Scytonemataceae</taxon>
        <taxon>Scytonema</taxon>
    </lineage>
</organism>
<accession>A0A139WYY5</accession>
<gene>
    <name evidence="1" type="ORF">WA1_39810</name>
</gene>
<comment type="caution">
    <text evidence="1">The sequence shown here is derived from an EMBL/GenBank/DDBJ whole genome shotgun (WGS) entry which is preliminary data.</text>
</comment>
<protein>
    <submittedName>
        <fullName evidence="1">Uncharacterized protein</fullName>
    </submittedName>
</protein>
<evidence type="ECO:0000313" key="2">
    <source>
        <dbReference type="Proteomes" id="UP000076925"/>
    </source>
</evidence>
<keyword evidence="2" id="KW-1185">Reference proteome</keyword>
<reference evidence="1 2" key="1">
    <citation type="journal article" date="2013" name="Genome Biol. Evol.">
        <title>Genomes of Stigonematalean cyanobacteria (subsection V) and the evolution of oxygenic photosynthesis from prokaryotes to plastids.</title>
        <authorList>
            <person name="Dagan T."/>
            <person name="Roettger M."/>
            <person name="Stucken K."/>
            <person name="Landan G."/>
            <person name="Koch R."/>
            <person name="Major P."/>
            <person name="Gould S.B."/>
            <person name="Goremykin V.V."/>
            <person name="Rippka R."/>
            <person name="Tandeau de Marsac N."/>
            <person name="Gugger M."/>
            <person name="Lockhart P.J."/>
            <person name="Allen J.F."/>
            <person name="Brune I."/>
            <person name="Maus I."/>
            <person name="Puhler A."/>
            <person name="Martin W.F."/>
        </authorList>
    </citation>
    <scope>NUCLEOTIDE SEQUENCE [LARGE SCALE GENOMIC DNA]</scope>
    <source>
        <strain evidence="1 2">PCC 7110</strain>
    </source>
</reference>
<dbReference type="STRING" id="128403.WA1_39810"/>
<sequence>MHFSLTSSFKKAIVKKYYESVNSLLDAKKMDINLKLITSIGFEVVTDIDISHNVLLSCDEKTEQYLKIFQDNNLFQDESERLSITNFICSPGSERYQAFASGYYQQRIFKFRKVSKKTLV</sequence>
<dbReference type="RefSeq" id="WP_017746169.1">
    <property type="nucleotide sequence ID" value="NZ_KQ976354.1"/>
</dbReference>
<dbReference type="Proteomes" id="UP000076925">
    <property type="component" value="Unassembled WGS sequence"/>
</dbReference>
<evidence type="ECO:0000313" key="1">
    <source>
        <dbReference type="EMBL" id="KYC37613.1"/>
    </source>
</evidence>
<proteinExistence type="predicted"/>
<name>A0A139WYY5_9CYAN</name>